<evidence type="ECO:0000313" key="2">
    <source>
        <dbReference type="EMBL" id="ROR30366.1"/>
    </source>
</evidence>
<dbReference type="AlphaFoldDB" id="A0A3N1XUT2"/>
<accession>A0A3N1XUT2</accession>
<keyword evidence="1" id="KW-1133">Transmembrane helix</keyword>
<dbReference type="EMBL" id="RJVG01000002">
    <property type="protein sequence ID" value="ROR30366.1"/>
    <property type="molecule type" value="Genomic_DNA"/>
</dbReference>
<dbReference type="RefSeq" id="WP_123608077.1">
    <property type="nucleotide sequence ID" value="NZ_RJVG01000002.1"/>
</dbReference>
<reference evidence="2 3" key="1">
    <citation type="submission" date="2018-11" db="EMBL/GenBank/DDBJ databases">
        <title>Genomic Encyclopedia of Type Strains, Phase IV (KMG-IV): sequencing the most valuable type-strain genomes for metagenomic binning, comparative biology and taxonomic classification.</title>
        <authorList>
            <person name="Goeker M."/>
        </authorList>
    </citation>
    <scope>NUCLEOTIDE SEQUENCE [LARGE SCALE GENOMIC DNA]</scope>
    <source>
        <strain evidence="2 3">DSM 26537</strain>
    </source>
</reference>
<evidence type="ECO:0000256" key="1">
    <source>
        <dbReference type="SAM" id="Phobius"/>
    </source>
</evidence>
<proteinExistence type="predicted"/>
<name>A0A3N1XUT2_9FIRM</name>
<feature type="transmembrane region" description="Helical" evidence="1">
    <location>
        <begin position="35"/>
        <end position="55"/>
    </location>
</feature>
<sequence length="72" mass="8184">MKKTKQTLAILMIVFLVGLYIVTLIAAITSTPATAGLFKASLFATMVLPIMFYIYQMIYKTFKKNNEDENKK</sequence>
<comment type="caution">
    <text evidence="2">The sequence shown here is derived from an EMBL/GenBank/DDBJ whole genome shotgun (WGS) entry which is preliminary data.</text>
</comment>
<organism evidence="2 3">
    <name type="scientific">Mobilisporobacter senegalensis</name>
    <dbReference type="NCBI Taxonomy" id="1329262"/>
    <lineage>
        <taxon>Bacteria</taxon>
        <taxon>Bacillati</taxon>
        <taxon>Bacillota</taxon>
        <taxon>Clostridia</taxon>
        <taxon>Lachnospirales</taxon>
        <taxon>Lachnospiraceae</taxon>
        <taxon>Mobilisporobacter</taxon>
    </lineage>
</organism>
<keyword evidence="3" id="KW-1185">Reference proteome</keyword>
<keyword evidence="1" id="KW-0472">Membrane</keyword>
<feature type="transmembrane region" description="Helical" evidence="1">
    <location>
        <begin position="7"/>
        <end position="29"/>
    </location>
</feature>
<dbReference type="Proteomes" id="UP000273083">
    <property type="component" value="Unassembled WGS sequence"/>
</dbReference>
<gene>
    <name evidence="2" type="ORF">EDD66_10217</name>
</gene>
<keyword evidence="1" id="KW-0812">Transmembrane</keyword>
<dbReference type="OrthoDB" id="1936797at2"/>
<protein>
    <submittedName>
        <fullName evidence="2">Uncharacterized protein</fullName>
    </submittedName>
</protein>
<evidence type="ECO:0000313" key="3">
    <source>
        <dbReference type="Proteomes" id="UP000273083"/>
    </source>
</evidence>